<name>A0A8S5U6Z7_9CAUD</name>
<sequence>MGEEKSRDIAGITVRYSDGSTKEIQSGCCVDLEKGSDDLSVEMLNVKPFDLVRLAYGLVAVVQRLGMREELTQYANGVTEMESNEES</sequence>
<dbReference type="EMBL" id="BK016023">
    <property type="protein sequence ID" value="DAF90235.1"/>
    <property type="molecule type" value="Genomic_DNA"/>
</dbReference>
<organism evidence="1">
    <name type="scientific">Myoviridae sp. ct3Oc10</name>
    <dbReference type="NCBI Taxonomy" id="2825025"/>
    <lineage>
        <taxon>Viruses</taxon>
        <taxon>Duplodnaviria</taxon>
        <taxon>Heunggongvirae</taxon>
        <taxon>Uroviricota</taxon>
        <taxon>Caudoviricetes</taxon>
    </lineage>
</organism>
<proteinExistence type="predicted"/>
<reference evidence="1" key="1">
    <citation type="journal article" date="2021" name="Proc. Natl. Acad. Sci. U.S.A.">
        <title>A Catalog of Tens of Thousands of Viruses from Human Metagenomes Reveals Hidden Associations with Chronic Diseases.</title>
        <authorList>
            <person name="Tisza M.J."/>
            <person name="Buck C.B."/>
        </authorList>
    </citation>
    <scope>NUCLEOTIDE SEQUENCE</scope>
    <source>
        <strain evidence="1">Ct3Oc10</strain>
    </source>
</reference>
<protein>
    <submittedName>
        <fullName evidence="1">Uncharacterized protein</fullName>
    </submittedName>
</protein>
<accession>A0A8S5U6Z7</accession>
<evidence type="ECO:0000313" key="1">
    <source>
        <dbReference type="EMBL" id="DAF90235.1"/>
    </source>
</evidence>